<reference evidence="2" key="1">
    <citation type="submission" date="2024-05" db="EMBL/GenBank/DDBJ databases">
        <authorList>
            <person name="Badawy S."/>
            <person name="Skurnik M."/>
        </authorList>
    </citation>
    <scope>NUCLEOTIDE SEQUENCE</scope>
</reference>
<protein>
    <submittedName>
        <fullName evidence="2">Uncharacterized protein</fullName>
    </submittedName>
</protein>
<feature type="compositionally biased region" description="Low complexity" evidence="1">
    <location>
        <begin position="11"/>
        <end position="21"/>
    </location>
</feature>
<sequence length="55" mass="5975">MKKKTKLKENASAGATSAGAVASVSTGLNYPLLRRMPPTNFFGYKVVETKNKDKE</sequence>
<proteinExistence type="predicted"/>
<evidence type="ECO:0000256" key="1">
    <source>
        <dbReference type="SAM" id="MobiDB-lite"/>
    </source>
</evidence>
<dbReference type="EMBL" id="PP777464">
    <property type="protein sequence ID" value="XBS49469.1"/>
    <property type="molecule type" value="Genomic_DNA"/>
</dbReference>
<organism evidence="2">
    <name type="scientific">Escherichia phage fEgEco12</name>
    <dbReference type="NCBI Taxonomy" id="3158837"/>
    <lineage>
        <taxon>Viruses</taxon>
        <taxon>Duplodnaviria</taxon>
        <taxon>Heunggongvirae</taxon>
        <taxon>Uroviricota</taxon>
        <taxon>Caudoviricetes</taxon>
    </lineage>
</organism>
<feature type="region of interest" description="Disordered" evidence="1">
    <location>
        <begin position="1"/>
        <end position="21"/>
    </location>
</feature>
<name>A0AAU7PGX7_9CAUD</name>
<evidence type="ECO:0000313" key="2">
    <source>
        <dbReference type="EMBL" id="XBS49469.1"/>
    </source>
</evidence>
<accession>A0AAU7PGX7</accession>